<proteinExistence type="predicted"/>
<protein>
    <submittedName>
        <fullName evidence="1">Uncharacterized protein</fullName>
    </submittedName>
</protein>
<name>A0AAD6W779_9ROSI</name>
<dbReference type="InterPro" id="IPR037165">
    <property type="entry name" value="AldOxase/xan_DH_Mopterin-bd_sf"/>
</dbReference>
<dbReference type="Proteomes" id="UP001164929">
    <property type="component" value="Chromosome 4"/>
</dbReference>
<organism evidence="1 2">
    <name type="scientific">Populus alba x Populus x berolinensis</name>
    <dbReference type="NCBI Taxonomy" id="444605"/>
    <lineage>
        <taxon>Eukaryota</taxon>
        <taxon>Viridiplantae</taxon>
        <taxon>Streptophyta</taxon>
        <taxon>Embryophyta</taxon>
        <taxon>Tracheophyta</taxon>
        <taxon>Spermatophyta</taxon>
        <taxon>Magnoliopsida</taxon>
        <taxon>eudicotyledons</taxon>
        <taxon>Gunneridae</taxon>
        <taxon>Pentapetalae</taxon>
        <taxon>rosids</taxon>
        <taxon>fabids</taxon>
        <taxon>Malpighiales</taxon>
        <taxon>Salicaceae</taxon>
        <taxon>Saliceae</taxon>
        <taxon>Populus</taxon>
    </lineage>
</organism>
<reference evidence="1 2" key="1">
    <citation type="journal article" date="2023" name="Mol. Ecol. Resour.">
        <title>Chromosome-level genome assembly of a triploid poplar Populus alba 'Berolinensis'.</title>
        <authorList>
            <person name="Chen S."/>
            <person name="Yu Y."/>
            <person name="Wang X."/>
            <person name="Wang S."/>
            <person name="Zhang T."/>
            <person name="Zhou Y."/>
            <person name="He R."/>
            <person name="Meng N."/>
            <person name="Wang Y."/>
            <person name="Liu W."/>
            <person name="Liu Z."/>
            <person name="Liu J."/>
            <person name="Guo Q."/>
            <person name="Huang H."/>
            <person name="Sederoff R.R."/>
            <person name="Wang G."/>
            <person name="Qu G."/>
            <person name="Chen S."/>
        </authorList>
    </citation>
    <scope>NUCLEOTIDE SEQUENCE [LARGE SCALE GENOMIC DNA]</scope>
    <source>
        <strain evidence="1">SC-2020</strain>
    </source>
</reference>
<dbReference type="GO" id="GO:0016491">
    <property type="term" value="F:oxidoreductase activity"/>
    <property type="evidence" value="ECO:0007669"/>
    <property type="project" value="InterPro"/>
</dbReference>
<accession>A0AAD6W779</accession>
<dbReference type="AlphaFoldDB" id="A0AAD6W779"/>
<keyword evidence="2" id="KW-1185">Reference proteome</keyword>
<dbReference type="EMBL" id="JAQIZT010000004">
    <property type="protein sequence ID" value="KAJ7001703.1"/>
    <property type="molecule type" value="Genomic_DNA"/>
</dbReference>
<comment type="caution">
    <text evidence="1">The sequence shown here is derived from an EMBL/GenBank/DDBJ whole genome shotgun (WGS) entry which is preliminary data.</text>
</comment>
<evidence type="ECO:0000313" key="1">
    <source>
        <dbReference type="EMBL" id="KAJ7001703.1"/>
    </source>
</evidence>
<sequence>MVTRFILGSNIGLNDLSQAVNQLDFVVSLGLEADTSEAKVAGADGFRKMGSAHLPATVTRVEETTILRSDITYDCGQSLNPAVDLGQG</sequence>
<gene>
    <name evidence="1" type="ORF">NC653_011954</name>
</gene>
<dbReference type="SUPFAM" id="SSF56003">
    <property type="entry name" value="Molybdenum cofactor-binding domain"/>
    <property type="match status" value="1"/>
</dbReference>
<dbReference type="Gene3D" id="3.30.365.10">
    <property type="entry name" value="Aldehyde oxidase/xanthine dehydrogenase, molybdopterin binding domain"/>
    <property type="match status" value="1"/>
</dbReference>
<evidence type="ECO:0000313" key="2">
    <source>
        <dbReference type="Proteomes" id="UP001164929"/>
    </source>
</evidence>